<evidence type="ECO:0000313" key="4">
    <source>
        <dbReference type="EMBL" id="KAH7161140.1"/>
    </source>
</evidence>
<dbReference type="EMBL" id="JAGMUV010000004">
    <property type="protein sequence ID" value="KAH7161140.1"/>
    <property type="molecule type" value="Genomic_DNA"/>
</dbReference>
<keyword evidence="2" id="KW-0539">Nucleus</keyword>
<dbReference type="GO" id="GO:0000976">
    <property type="term" value="F:transcription cis-regulatory region binding"/>
    <property type="evidence" value="ECO:0007669"/>
    <property type="project" value="TreeGrafter"/>
</dbReference>
<dbReference type="SMART" id="SM00066">
    <property type="entry name" value="GAL4"/>
    <property type="match status" value="1"/>
</dbReference>
<dbReference type="InterPro" id="IPR036864">
    <property type="entry name" value="Zn2-C6_fun-type_DNA-bd_sf"/>
</dbReference>
<dbReference type="SUPFAM" id="SSF57701">
    <property type="entry name" value="Zn2/Cys6 DNA-binding domain"/>
    <property type="match status" value="1"/>
</dbReference>
<dbReference type="GO" id="GO:0005634">
    <property type="term" value="C:nucleus"/>
    <property type="evidence" value="ECO:0007669"/>
    <property type="project" value="UniProtKB-SubCell"/>
</dbReference>
<evidence type="ECO:0000256" key="1">
    <source>
        <dbReference type="ARBA" id="ARBA00004123"/>
    </source>
</evidence>
<dbReference type="OrthoDB" id="3477330at2759"/>
<protein>
    <submittedName>
        <fullName evidence="4">Fungal-specific transcription factor domain-containing protein</fullName>
    </submittedName>
</protein>
<evidence type="ECO:0000313" key="5">
    <source>
        <dbReference type="Proteomes" id="UP000738349"/>
    </source>
</evidence>
<evidence type="ECO:0000259" key="3">
    <source>
        <dbReference type="PROSITE" id="PS50048"/>
    </source>
</evidence>
<dbReference type="GO" id="GO:0000981">
    <property type="term" value="F:DNA-binding transcription factor activity, RNA polymerase II-specific"/>
    <property type="evidence" value="ECO:0007669"/>
    <property type="project" value="InterPro"/>
</dbReference>
<dbReference type="GO" id="GO:0008270">
    <property type="term" value="F:zinc ion binding"/>
    <property type="evidence" value="ECO:0007669"/>
    <property type="project" value="InterPro"/>
</dbReference>
<dbReference type="GO" id="GO:0045944">
    <property type="term" value="P:positive regulation of transcription by RNA polymerase II"/>
    <property type="evidence" value="ECO:0007669"/>
    <property type="project" value="TreeGrafter"/>
</dbReference>
<comment type="subcellular location">
    <subcellularLocation>
        <location evidence="1">Nucleus</location>
    </subcellularLocation>
</comment>
<dbReference type="InterPro" id="IPR001138">
    <property type="entry name" value="Zn2Cys6_DnaBD"/>
</dbReference>
<keyword evidence="5" id="KW-1185">Reference proteome</keyword>
<dbReference type="PANTHER" id="PTHR37534">
    <property type="entry name" value="TRANSCRIPTIONAL ACTIVATOR PROTEIN UGA3"/>
    <property type="match status" value="1"/>
</dbReference>
<comment type="caution">
    <text evidence="4">The sequence shown here is derived from an EMBL/GenBank/DDBJ whole genome shotgun (WGS) entry which is preliminary data.</text>
</comment>
<dbReference type="Pfam" id="PF11951">
    <property type="entry name" value="Fungal_trans_2"/>
    <property type="match status" value="1"/>
</dbReference>
<dbReference type="PROSITE" id="PS50048">
    <property type="entry name" value="ZN2_CY6_FUNGAL_2"/>
    <property type="match status" value="1"/>
</dbReference>
<dbReference type="PROSITE" id="PS00463">
    <property type="entry name" value="ZN2_CY6_FUNGAL_1"/>
    <property type="match status" value="1"/>
</dbReference>
<sequence length="755" mass="83823">MTKPSSSGGKVERTRTFTGCRTCRSRHAKCDEARPDCGTCRRLGLDCGGYGARLFWVTDGDAAMRPEQQLTHRGSQFRYPLFTEAHRRLMTIELADSLGRQSAMDLLADIDSACERSDGLETGTPSLVKGPFGVFDAHNPASAPAPAPVPTQDELFLAGDISISSPHSNSSASSNIISVDSDLGACADPDGLAEEIHRQHWPDQINEANFDLFVGSLDPSLGMHGHDGGSPGTLLITDPSMTNYFLESPPAVEGLSLFSPSFVSRAIESGAMSADVTNEEEVSPPRMDITPRPVSPGVFLQPHGHTLNLPEHAEPLLRYYKQHIDGATASMQAKRKSPWQLIFLPCALETFAELSLWNGTSHTRSTILYTLLAHSAFQLHATNKPGLFASHWREVGERHQEKAQQHLRNALQMEMFGPKQARYRELLMAILAMAMTSLFNGGHAFRIFLLDAERLIRLRGLVNANPYKIRLLHHMYTHLRVIAESVSISPESIINESTENSQTALSVRTFRLAEDSLNIGLDPDQEKGLELGYRDIHLEVQGQWKETLYPVIYGVPESLMTLLSQTISVANEKNRLESLARCNPKLSVDLAHHVKTLETSIWSWSMVTESVGPPRPPNLPAPESAELMDHPHARSMALAIHQALVIYFYRRVYDLNAMILQDMVKKTLNFLEPCLEQMIDDQDFAASLAWPAFIAACEAATPELQEQSLKCLTATDERGLFFTPKPAKQIVSSIWERRKQTGDWTLSWPCVLVDC</sequence>
<name>A0A9P9JJG8_9HYPO</name>
<dbReference type="Proteomes" id="UP000738349">
    <property type="component" value="Unassembled WGS sequence"/>
</dbReference>
<reference evidence="4" key="1">
    <citation type="journal article" date="2021" name="Nat. Commun.">
        <title>Genetic determinants of endophytism in the Arabidopsis root mycobiome.</title>
        <authorList>
            <person name="Mesny F."/>
            <person name="Miyauchi S."/>
            <person name="Thiergart T."/>
            <person name="Pickel B."/>
            <person name="Atanasova L."/>
            <person name="Karlsson M."/>
            <person name="Huettel B."/>
            <person name="Barry K.W."/>
            <person name="Haridas S."/>
            <person name="Chen C."/>
            <person name="Bauer D."/>
            <person name="Andreopoulos W."/>
            <person name="Pangilinan J."/>
            <person name="LaButti K."/>
            <person name="Riley R."/>
            <person name="Lipzen A."/>
            <person name="Clum A."/>
            <person name="Drula E."/>
            <person name="Henrissat B."/>
            <person name="Kohler A."/>
            <person name="Grigoriev I.V."/>
            <person name="Martin F.M."/>
            <person name="Hacquard S."/>
        </authorList>
    </citation>
    <scope>NUCLEOTIDE SEQUENCE</scope>
    <source>
        <strain evidence="4">MPI-CAGE-AT-0147</strain>
    </source>
</reference>
<dbReference type="CDD" id="cd00067">
    <property type="entry name" value="GAL4"/>
    <property type="match status" value="1"/>
</dbReference>
<gene>
    <name evidence="4" type="ORF">EDB81DRAFT_682549</name>
</gene>
<dbReference type="PANTHER" id="PTHR37534:SF49">
    <property type="entry name" value="LYSINE BIOSYNTHESIS REGULATORY PROTEIN LYS14"/>
    <property type="match status" value="1"/>
</dbReference>
<dbReference type="Pfam" id="PF00172">
    <property type="entry name" value="Zn_clus"/>
    <property type="match status" value="1"/>
</dbReference>
<dbReference type="Gene3D" id="4.10.240.10">
    <property type="entry name" value="Zn(2)-C6 fungal-type DNA-binding domain"/>
    <property type="match status" value="1"/>
</dbReference>
<dbReference type="AlphaFoldDB" id="A0A9P9JJG8"/>
<feature type="domain" description="Zn(2)-C6 fungal-type" evidence="3">
    <location>
        <begin position="19"/>
        <end position="47"/>
    </location>
</feature>
<dbReference type="InterPro" id="IPR021858">
    <property type="entry name" value="Fun_TF"/>
</dbReference>
<evidence type="ECO:0000256" key="2">
    <source>
        <dbReference type="ARBA" id="ARBA00023242"/>
    </source>
</evidence>
<organism evidence="4 5">
    <name type="scientific">Dactylonectria macrodidyma</name>
    <dbReference type="NCBI Taxonomy" id="307937"/>
    <lineage>
        <taxon>Eukaryota</taxon>
        <taxon>Fungi</taxon>
        <taxon>Dikarya</taxon>
        <taxon>Ascomycota</taxon>
        <taxon>Pezizomycotina</taxon>
        <taxon>Sordariomycetes</taxon>
        <taxon>Hypocreomycetidae</taxon>
        <taxon>Hypocreales</taxon>
        <taxon>Nectriaceae</taxon>
        <taxon>Dactylonectria</taxon>
    </lineage>
</organism>
<proteinExistence type="predicted"/>
<accession>A0A9P9JJG8</accession>